<dbReference type="CDD" id="cd00190">
    <property type="entry name" value="Tryp_SPc"/>
    <property type="match status" value="1"/>
</dbReference>
<feature type="region of interest" description="Disordered" evidence="7">
    <location>
        <begin position="269"/>
        <end position="338"/>
    </location>
</feature>
<comment type="similarity">
    <text evidence="1">Belongs to the peptidase S1 family. Snake venom subfamily.</text>
</comment>
<dbReference type="GO" id="GO:0004252">
    <property type="term" value="F:serine-type endopeptidase activity"/>
    <property type="evidence" value="ECO:0007669"/>
    <property type="project" value="InterPro"/>
</dbReference>
<evidence type="ECO:0000256" key="3">
    <source>
        <dbReference type="ARBA" id="ARBA00022801"/>
    </source>
</evidence>
<dbReference type="PROSITE" id="PS00135">
    <property type="entry name" value="TRYPSIN_SER"/>
    <property type="match status" value="1"/>
</dbReference>
<proteinExistence type="inferred from homology"/>
<dbReference type="InterPro" id="IPR043504">
    <property type="entry name" value="Peptidase_S1_PA_chymotrypsin"/>
</dbReference>
<dbReference type="GeneTree" id="ENSGT00940000155418"/>
<evidence type="ECO:0000256" key="6">
    <source>
        <dbReference type="RuleBase" id="RU363034"/>
    </source>
</evidence>
<dbReference type="Gene3D" id="2.40.10.10">
    <property type="entry name" value="Trypsin-like serine proteases"/>
    <property type="match status" value="3"/>
</dbReference>
<dbReference type="InterPro" id="IPR018114">
    <property type="entry name" value="TRYPSIN_HIS"/>
</dbReference>
<evidence type="ECO:0000256" key="5">
    <source>
        <dbReference type="ARBA" id="ARBA00023157"/>
    </source>
</evidence>
<evidence type="ECO:0000256" key="7">
    <source>
        <dbReference type="SAM" id="MobiDB-lite"/>
    </source>
</evidence>
<dbReference type="PANTHER" id="PTHR24252:SF26">
    <property type="entry name" value="TRANSMEMBRANE SERINE PROTEASE 9"/>
    <property type="match status" value="1"/>
</dbReference>
<reference evidence="9" key="2">
    <citation type="submission" date="2025-09" db="UniProtKB">
        <authorList>
            <consortium name="Ensembl"/>
        </authorList>
    </citation>
    <scope>IDENTIFICATION</scope>
</reference>
<evidence type="ECO:0000256" key="2">
    <source>
        <dbReference type="ARBA" id="ARBA00022670"/>
    </source>
</evidence>
<dbReference type="InterPro" id="IPR001314">
    <property type="entry name" value="Peptidase_S1A"/>
</dbReference>
<keyword evidence="5" id="KW-1015">Disulfide bond</keyword>
<dbReference type="Proteomes" id="UP000472273">
    <property type="component" value="Unplaced"/>
</dbReference>
<protein>
    <recommendedName>
        <fullName evidence="8">Peptidase S1 domain-containing protein</fullName>
    </recommendedName>
</protein>
<dbReference type="PROSITE" id="PS50240">
    <property type="entry name" value="TRYPSIN_DOM"/>
    <property type="match status" value="1"/>
</dbReference>
<dbReference type="PRINTS" id="PR00722">
    <property type="entry name" value="CHYMOTRYPSIN"/>
</dbReference>
<dbReference type="InterPro" id="IPR001254">
    <property type="entry name" value="Trypsin_dom"/>
</dbReference>
<accession>A0A670ZMQ7</accession>
<evidence type="ECO:0000256" key="1">
    <source>
        <dbReference type="ARBA" id="ARBA00009228"/>
    </source>
</evidence>
<dbReference type="GO" id="GO:0035821">
    <property type="term" value="P:modulation of process of another organism"/>
    <property type="evidence" value="ECO:0007669"/>
    <property type="project" value="UniProtKB-ARBA"/>
</dbReference>
<organism evidence="9 10">
    <name type="scientific">Pseudonaja textilis</name>
    <name type="common">Eastern brown snake</name>
    <dbReference type="NCBI Taxonomy" id="8673"/>
    <lineage>
        <taxon>Eukaryota</taxon>
        <taxon>Metazoa</taxon>
        <taxon>Chordata</taxon>
        <taxon>Craniata</taxon>
        <taxon>Vertebrata</taxon>
        <taxon>Euteleostomi</taxon>
        <taxon>Lepidosauria</taxon>
        <taxon>Squamata</taxon>
        <taxon>Bifurcata</taxon>
        <taxon>Unidentata</taxon>
        <taxon>Episquamata</taxon>
        <taxon>Toxicofera</taxon>
        <taxon>Serpentes</taxon>
        <taxon>Colubroidea</taxon>
        <taxon>Elapidae</taxon>
        <taxon>Hydrophiinae</taxon>
        <taxon>Pseudonaja</taxon>
    </lineage>
</organism>
<keyword evidence="2 6" id="KW-0645">Protease</keyword>
<feature type="domain" description="Peptidase S1" evidence="8">
    <location>
        <begin position="30"/>
        <end position="237"/>
    </location>
</feature>
<dbReference type="PANTHER" id="PTHR24252">
    <property type="entry name" value="ACROSIN-RELATED"/>
    <property type="match status" value="1"/>
</dbReference>
<keyword evidence="4 6" id="KW-0720">Serine protease</keyword>
<sequence length="346" mass="36748">MDRPLRTTCTHRGSFLPQGDSGGPLVSMKIVGGLEASHGEVPWQVTLKEGLQHFCGAVIIGERWLLSAAHCFNHSSVKVGIQQVVLHPSYNPALLDFDVAVLQLARPLRFGRYIQPICLPLAAHKFPVGRKCLVSGWGTPSPCPENLHRAAVGILEQATCEGLYNVSLSEQMICAGLLEGKVDACQGDSGGPLACEETPGTFYLAGLVSWAAGCGQAKKPGVYARITKLKTALTDEWRRLPGSTSTPSTMATCWTTTWPCWSWPPPCATPAPSGPSASRTAHTSSVRAGPVSSPAGAPLRRGVRMFPRSPVPMGHSSIQGPGPTDSPSDRAQGVSWLGGLQLRVEM</sequence>
<dbReference type="InterPro" id="IPR009003">
    <property type="entry name" value="Peptidase_S1_PA"/>
</dbReference>
<evidence type="ECO:0000256" key="4">
    <source>
        <dbReference type="ARBA" id="ARBA00022825"/>
    </source>
</evidence>
<dbReference type="InterPro" id="IPR033116">
    <property type="entry name" value="TRYPSIN_SER"/>
</dbReference>
<evidence type="ECO:0000259" key="8">
    <source>
        <dbReference type="PROSITE" id="PS50240"/>
    </source>
</evidence>
<dbReference type="GO" id="GO:0005576">
    <property type="term" value="C:extracellular region"/>
    <property type="evidence" value="ECO:0007669"/>
    <property type="project" value="UniProtKB-ARBA"/>
</dbReference>
<dbReference type="Pfam" id="PF00089">
    <property type="entry name" value="Trypsin"/>
    <property type="match status" value="1"/>
</dbReference>
<dbReference type="AlphaFoldDB" id="A0A670ZMQ7"/>
<name>A0A670ZMQ7_PSETE</name>
<reference evidence="9" key="1">
    <citation type="submission" date="2025-08" db="UniProtKB">
        <authorList>
            <consortium name="Ensembl"/>
        </authorList>
    </citation>
    <scope>IDENTIFICATION</scope>
</reference>
<dbReference type="SUPFAM" id="SSF50494">
    <property type="entry name" value="Trypsin-like serine proteases"/>
    <property type="match status" value="1"/>
</dbReference>
<evidence type="ECO:0000313" key="10">
    <source>
        <dbReference type="Proteomes" id="UP000472273"/>
    </source>
</evidence>
<evidence type="ECO:0000313" key="9">
    <source>
        <dbReference type="Ensembl" id="ENSPTXP00000024052.1"/>
    </source>
</evidence>
<keyword evidence="3 6" id="KW-0378">Hydrolase</keyword>
<dbReference type="Ensembl" id="ENSPTXT00000024796.1">
    <property type="protein sequence ID" value="ENSPTXP00000024052.1"/>
    <property type="gene ID" value="ENSPTXG00000016537.1"/>
</dbReference>
<dbReference type="GO" id="GO:0006508">
    <property type="term" value="P:proteolysis"/>
    <property type="evidence" value="ECO:0007669"/>
    <property type="project" value="UniProtKB-KW"/>
</dbReference>
<dbReference type="PROSITE" id="PS00134">
    <property type="entry name" value="TRYPSIN_HIS"/>
    <property type="match status" value="1"/>
</dbReference>
<dbReference type="SMART" id="SM00020">
    <property type="entry name" value="Tryp_SPc"/>
    <property type="match status" value="1"/>
</dbReference>
<keyword evidence="10" id="KW-1185">Reference proteome</keyword>